<dbReference type="InterPro" id="IPR002716">
    <property type="entry name" value="PIN_dom"/>
</dbReference>
<evidence type="ECO:0000313" key="3">
    <source>
        <dbReference type="Proteomes" id="UP000194798"/>
    </source>
</evidence>
<dbReference type="PANTHER" id="PTHR36173:SF2">
    <property type="entry name" value="RIBONUCLEASE VAPC16"/>
    <property type="match status" value="1"/>
</dbReference>
<name>A0A251X789_9GAMM</name>
<dbReference type="Pfam" id="PF01850">
    <property type="entry name" value="PIN"/>
    <property type="match status" value="1"/>
</dbReference>
<dbReference type="InterPro" id="IPR052919">
    <property type="entry name" value="TA_system_RNase"/>
</dbReference>
<gene>
    <name evidence="2" type="ORF">TPSD3_10375</name>
</gene>
<dbReference type="AlphaFoldDB" id="A0A251X789"/>
<comment type="caution">
    <text evidence="2">The sequence shown here is derived from an EMBL/GenBank/DDBJ whole genome shotgun (WGS) entry which is preliminary data.</text>
</comment>
<dbReference type="InterPro" id="IPR041705">
    <property type="entry name" value="PIN_Sll0205"/>
</dbReference>
<dbReference type="EMBL" id="MSLT01000018">
    <property type="protein sequence ID" value="OUD13049.1"/>
    <property type="molecule type" value="Genomic_DNA"/>
</dbReference>
<dbReference type="Proteomes" id="UP000194798">
    <property type="component" value="Unassembled WGS sequence"/>
</dbReference>
<accession>A0A251X789</accession>
<proteinExistence type="predicted"/>
<reference evidence="2 3" key="1">
    <citation type="submission" date="2016-12" db="EMBL/GenBank/DDBJ databases">
        <title>Thioflexothrix psekupsii D3 genome sequencing and assembly.</title>
        <authorList>
            <person name="Fomenkov A."/>
            <person name="Vincze T."/>
            <person name="Grabovich M."/>
            <person name="Anton B.P."/>
            <person name="Dubinina G."/>
            <person name="Orlova M."/>
            <person name="Belousova E."/>
            <person name="Roberts R.J."/>
        </authorList>
    </citation>
    <scope>NUCLEOTIDE SEQUENCE [LARGE SCALE GENOMIC DNA]</scope>
    <source>
        <strain evidence="2">D3</strain>
    </source>
</reference>
<sequence>MRYLVDTQIFIWTLISPDNLTAQTRQILQSNEIFVSQVSLFEIAIKQKISKLPELPLTIGLLAECIERDNFNLLPITTNHIAAYDSIPLLENHRDPFDRLLLAIALSENIPIISSDANFSYYASFVQLIKN</sequence>
<evidence type="ECO:0000259" key="1">
    <source>
        <dbReference type="Pfam" id="PF01850"/>
    </source>
</evidence>
<dbReference type="CDD" id="cd09872">
    <property type="entry name" value="PIN_Sll0205-like"/>
    <property type="match status" value="1"/>
</dbReference>
<evidence type="ECO:0000313" key="2">
    <source>
        <dbReference type="EMBL" id="OUD13049.1"/>
    </source>
</evidence>
<dbReference type="PANTHER" id="PTHR36173">
    <property type="entry name" value="RIBONUCLEASE VAPC16-RELATED"/>
    <property type="match status" value="1"/>
</dbReference>
<dbReference type="Gene3D" id="3.40.50.1010">
    <property type="entry name" value="5'-nuclease"/>
    <property type="match status" value="1"/>
</dbReference>
<feature type="domain" description="PIN" evidence="1">
    <location>
        <begin position="3"/>
        <end position="123"/>
    </location>
</feature>
<protein>
    <recommendedName>
        <fullName evidence="1">PIN domain-containing protein</fullName>
    </recommendedName>
</protein>
<dbReference type="InterPro" id="IPR029060">
    <property type="entry name" value="PIN-like_dom_sf"/>
</dbReference>
<keyword evidence="3" id="KW-1185">Reference proteome</keyword>
<organism evidence="2 3">
    <name type="scientific">Thioflexithrix psekupsensis</name>
    <dbReference type="NCBI Taxonomy" id="1570016"/>
    <lineage>
        <taxon>Bacteria</taxon>
        <taxon>Pseudomonadati</taxon>
        <taxon>Pseudomonadota</taxon>
        <taxon>Gammaproteobacteria</taxon>
        <taxon>Thiotrichales</taxon>
        <taxon>Thioflexithrix</taxon>
    </lineage>
</organism>
<dbReference type="SUPFAM" id="SSF88723">
    <property type="entry name" value="PIN domain-like"/>
    <property type="match status" value="1"/>
</dbReference>
<dbReference type="RefSeq" id="WP_280938420.1">
    <property type="nucleotide sequence ID" value="NZ_MSLT01000018.1"/>
</dbReference>